<evidence type="ECO:0000313" key="2">
    <source>
        <dbReference type="EMBL" id="CAA9297050.1"/>
    </source>
</evidence>
<sequence>MRTPLHSSALLFVALASATCATGPIDPERGRAPAARLLVCTAADAPAGSVKEVVGPESGRVELDIVGPRGRHRLTIPPGAVTEQTTFILSAKASETVEVEAHAEGHTTFAFANGRRATLRLDAEHCPAAFDRLERRQIFRREANGLVPVGGSTIGIGPLRKAALKTELPTLSGYALGGS</sequence>
<feature type="chain" id="PRO_5027003308" evidence="1">
    <location>
        <begin position="22"/>
        <end position="179"/>
    </location>
</feature>
<dbReference type="AlphaFoldDB" id="A0A6J4K6T7"/>
<evidence type="ECO:0000256" key="1">
    <source>
        <dbReference type="SAM" id="SignalP"/>
    </source>
</evidence>
<protein>
    <submittedName>
        <fullName evidence="2">Uncharacterized protein</fullName>
    </submittedName>
</protein>
<proteinExistence type="predicted"/>
<accession>A0A6J4K6T7</accession>
<feature type="signal peptide" evidence="1">
    <location>
        <begin position="1"/>
        <end position="21"/>
    </location>
</feature>
<gene>
    <name evidence="2" type="ORF">AVDCRST_MAG68-74</name>
</gene>
<dbReference type="EMBL" id="CADCTW010000007">
    <property type="protein sequence ID" value="CAA9297050.1"/>
    <property type="molecule type" value="Genomic_DNA"/>
</dbReference>
<name>A0A6J4K6T7_9BACT</name>
<organism evidence="2">
    <name type="scientific">uncultured Gemmatimonadota bacterium</name>
    <dbReference type="NCBI Taxonomy" id="203437"/>
    <lineage>
        <taxon>Bacteria</taxon>
        <taxon>Pseudomonadati</taxon>
        <taxon>Gemmatimonadota</taxon>
        <taxon>environmental samples</taxon>
    </lineage>
</organism>
<reference evidence="2" key="1">
    <citation type="submission" date="2020-02" db="EMBL/GenBank/DDBJ databases">
        <authorList>
            <person name="Meier V. D."/>
        </authorList>
    </citation>
    <scope>NUCLEOTIDE SEQUENCE</scope>
    <source>
        <strain evidence="2">AVDCRST_MAG68</strain>
    </source>
</reference>
<keyword evidence="1" id="KW-0732">Signal</keyword>